<feature type="region of interest" description="Disordered" evidence="1">
    <location>
        <begin position="1"/>
        <end position="28"/>
    </location>
</feature>
<sequence>MEEGREKRHRHLSVITHHSGSVSEGTITEKRNETRFISIGIQSDNHFFSLHEFVSRSEGISDELPVEKTERTIERREHR</sequence>
<proteinExistence type="predicted"/>
<dbReference type="Proteomes" id="UP001328107">
    <property type="component" value="Unassembled WGS sequence"/>
</dbReference>
<accession>A0AAN5C8L4</accession>
<comment type="caution">
    <text evidence="2">The sequence shown here is derived from an EMBL/GenBank/DDBJ whole genome shotgun (WGS) entry which is preliminary data.</text>
</comment>
<feature type="compositionally biased region" description="Polar residues" evidence="1">
    <location>
        <begin position="16"/>
        <end position="26"/>
    </location>
</feature>
<protein>
    <submittedName>
        <fullName evidence="2">Uncharacterized protein</fullName>
    </submittedName>
</protein>
<gene>
    <name evidence="2" type="ORF">PMAYCL1PPCAC_02586</name>
</gene>
<dbReference type="AlphaFoldDB" id="A0AAN5C8L4"/>
<dbReference type="EMBL" id="BTRK01000001">
    <property type="protein sequence ID" value="GMR32391.1"/>
    <property type="molecule type" value="Genomic_DNA"/>
</dbReference>
<evidence type="ECO:0000256" key="1">
    <source>
        <dbReference type="SAM" id="MobiDB-lite"/>
    </source>
</evidence>
<organism evidence="2 3">
    <name type="scientific">Pristionchus mayeri</name>
    <dbReference type="NCBI Taxonomy" id="1317129"/>
    <lineage>
        <taxon>Eukaryota</taxon>
        <taxon>Metazoa</taxon>
        <taxon>Ecdysozoa</taxon>
        <taxon>Nematoda</taxon>
        <taxon>Chromadorea</taxon>
        <taxon>Rhabditida</taxon>
        <taxon>Rhabditina</taxon>
        <taxon>Diplogasteromorpha</taxon>
        <taxon>Diplogasteroidea</taxon>
        <taxon>Neodiplogasteridae</taxon>
        <taxon>Pristionchus</taxon>
    </lineage>
</organism>
<keyword evidence="3" id="KW-1185">Reference proteome</keyword>
<evidence type="ECO:0000313" key="3">
    <source>
        <dbReference type="Proteomes" id="UP001328107"/>
    </source>
</evidence>
<reference evidence="3" key="1">
    <citation type="submission" date="2022-10" db="EMBL/GenBank/DDBJ databases">
        <title>Genome assembly of Pristionchus species.</title>
        <authorList>
            <person name="Yoshida K."/>
            <person name="Sommer R.J."/>
        </authorList>
    </citation>
    <scope>NUCLEOTIDE SEQUENCE [LARGE SCALE GENOMIC DNA]</scope>
    <source>
        <strain evidence="3">RS5460</strain>
    </source>
</reference>
<feature type="non-terminal residue" evidence="2">
    <location>
        <position position="79"/>
    </location>
</feature>
<name>A0AAN5C8L4_9BILA</name>
<evidence type="ECO:0000313" key="2">
    <source>
        <dbReference type="EMBL" id="GMR32391.1"/>
    </source>
</evidence>